<organism evidence="2 3">
    <name type="scientific">Chaetomium strumarium</name>
    <dbReference type="NCBI Taxonomy" id="1170767"/>
    <lineage>
        <taxon>Eukaryota</taxon>
        <taxon>Fungi</taxon>
        <taxon>Dikarya</taxon>
        <taxon>Ascomycota</taxon>
        <taxon>Pezizomycotina</taxon>
        <taxon>Sordariomycetes</taxon>
        <taxon>Sordariomycetidae</taxon>
        <taxon>Sordariales</taxon>
        <taxon>Chaetomiaceae</taxon>
        <taxon>Chaetomium</taxon>
    </lineage>
</organism>
<feature type="compositionally biased region" description="Polar residues" evidence="1">
    <location>
        <begin position="32"/>
        <end position="45"/>
    </location>
</feature>
<dbReference type="AlphaFoldDB" id="A0AAJ0H4G9"/>
<dbReference type="RefSeq" id="XP_062727372.1">
    <property type="nucleotide sequence ID" value="XM_062870214.1"/>
</dbReference>
<feature type="region of interest" description="Disordered" evidence="1">
    <location>
        <begin position="1"/>
        <end position="229"/>
    </location>
</feature>
<evidence type="ECO:0000313" key="2">
    <source>
        <dbReference type="EMBL" id="KAK3311592.1"/>
    </source>
</evidence>
<accession>A0AAJ0H4G9</accession>
<gene>
    <name evidence="2" type="ORF">B0T15DRAFT_549239</name>
</gene>
<keyword evidence="3" id="KW-1185">Reference proteome</keyword>
<feature type="compositionally biased region" description="Polar residues" evidence="1">
    <location>
        <begin position="190"/>
        <end position="200"/>
    </location>
</feature>
<sequence length="242" mass="26625">MPGGSDRRRSQAPGRANARYDGQDSRARSDNPLLTSMTDSYSGGPSQLARRHERQRQSLYPTYTLTQDRATDERQTSAYSTNASRGPNSIPDRTLGRGVSPYPRSSEVTGDFATSSSRQALPNPTGGSSSSHQARRRSTSRERRAARLVSFADRLPRQSDRRPEGHYRSGESGATRRSENGDRLDDNFSLLVSYTTTSCRSPRRRGQGDSSESADSHSHHDRTGSTSDLGLGYGYISAVEFI</sequence>
<dbReference type="Proteomes" id="UP001273166">
    <property type="component" value="Unassembled WGS sequence"/>
</dbReference>
<reference evidence="2" key="1">
    <citation type="journal article" date="2023" name="Mol. Phylogenet. Evol.">
        <title>Genome-scale phylogeny and comparative genomics of the fungal order Sordariales.</title>
        <authorList>
            <person name="Hensen N."/>
            <person name="Bonometti L."/>
            <person name="Westerberg I."/>
            <person name="Brannstrom I.O."/>
            <person name="Guillou S."/>
            <person name="Cros-Aarteil S."/>
            <person name="Calhoun S."/>
            <person name="Haridas S."/>
            <person name="Kuo A."/>
            <person name="Mondo S."/>
            <person name="Pangilinan J."/>
            <person name="Riley R."/>
            <person name="LaButti K."/>
            <person name="Andreopoulos B."/>
            <person name="Lipzen A."/>
            <person name="Chen C."/>
            <person name="Yan M."/>
            <person name="Daum C."/>
            <person name="Ng V."/>
            <person name="Clum A."/>
            <person name="Steindorff A."/>
            <person name="Ohm R.A."/>
            <person name="Martin F."/>
            <person name="Silar P."/>
            <person name="Natvig D.O."/>
            <person name="Lalanne C."/>
            <person name="Gautier V."/>
            <person name="Ament-Velasquez S.L."/>
            <person name="Kruys A."/>
            <person name="Hutchinson M.I."/>
            <person name="Powell A.J."/>
            <person name="Barry K."/>
            <person name="Miller A.N."/>
            <person name="Grigoriev I.V."/>
            <person name="Debuchy R."/>
            <person name="Gladieux P."/>
            <person name="Hiltunen Thoren M."/>
            <person name="Johannesson H."/>
        </authorList>
    </citation>
    <scope>NUCLEOTIDE SEQUENCE</scope>
    <source>
        <strain evidence="2">CBS 333.67</strain>
    </source>
</reference>
<evidence type="ECO:0000256" key="1">
    <source>
        <dbReference type="SAM" id="MobiDB-lite"/>
    </source>
</evidence>
<dbReference type="GeneID" id="87889043"/>
<feature type="compositionally biased region" description="Polar residues" evidence="1">
    <location>
        <begin position="76"/>
        <end position="87"/>
    </location>
</feature>
<feature type="compositionally biased region" description="Basic and acidic residues" evidence="1">
    <location>
        <begin position="214"/>
        <end position="223"/>
    </location>
</feature>
<name>A0AAJ0H4G9_9PEZI</name>
<feature type="compositionally biased region" description="Basic and acidic residues" evidence="1">
    <location>
        <begin position="154"/>
        <end position="186"/>
    </location>
</feature>
<reference evidence="2" key="2">
    <citation type="submission" date="2023-06" db="EMBL/GenBank/DDBJ databases">
        <authorList>
            <consortium name="Lawrence Berkeley National Laboratory"/>
            <person name="Mondo S.J."/>
            <person name="Hensen N."/>
            <person name="Bonometti L."/>
            <person name="Westerberg I."/>
            <person name="Brannstrom I.O."/>
            <person name="Guillou S."/>
            <person name="Cros-Aarteil S."/>
            <person name="Calhoun S."/>
            <person name="Haridas S."/>
            <person name="Kuo A."/>
            <person name="Pangilinan J."/>
            <person name="Riley R."/>
            <person name="Labutti K."/>
            <person name="Andreopoulos B."/>
            <person name="Lipzen A."/>
            <person name="Chen C."/>
            <person name="Yanf M."/>
            <person name="Daum C."/>
            <person name="Ng V."/>
            <person name="Clum A."/>
            <person name="Steindorff A."/>
            <person name="Ohm R."/>
            <person name="Martin F."/>
            <person name="Silar P."/>
            <person name="Natvig D."/>
            <person name="Lalanne C."/>
            <person name="Gautier V."/>
            <person name="Ament-Velasquez S.L."/>
            <person name="Kruys A."/>
            <person name="Hutchinson M.I."/>
            <person name="Powell A.J."/>
            <person name="Barry K."/>
            <person name="Miller A.N."/>
            <person name="Grigoriev I.V."/>
            <person name="Debuchy R."/>
            <person name="Gladieux P."/>
            <person name="Thoren M.H."/>
            <person name="Johannesson H."/>
        </authorList>
    </citation>
    <scope>NUCLEOTIDE SEQUENCE</scope>
    <source>
        <strain evidence="2">CBS 333.67</strain>
    </source>
</reference>
<comment type="caution">
    <text evidence="2">The sequence shown here is derived from an EMBL/GenBank/DDBJ whole genome shotgun (WGS) entry which is preliminary data.</text>
</comment>
<protein>
    <submittedName>
        <fullName evidence="2">Uncharacterized protein</fullName>
    </submittedName>
</protein>
<proteinExistence type="predicted"/>
<evidence type="ECO:0000313" key="3">
    <source>
        <dbReference type="Proteomes" id="UP001273166"/>
    </source>
</evidence>
<feature type="compositionally biased region" description="Polar residues" evidence="1">
    <location>
        <begin position="57"/>
        <end position="68"/>
    </location>
</feature>
<dbReference type="EMBL" id="JAUDZG010000001">
    <property type="protein sequence ID" value="KAK3311592.1"/>
    <property type="molecule type" value="Genomic_DNA"/>
</dbReference>
<feature type="compositionally biased region" description="Polar residues" evidence="1">
    <location>
        <begin position="106"/>
        <end position="132"/>
    </location>
</feature>